<protein>
    <recommendedName>
        <fullName evidence="1">Mammalian cell entry C-terminal domain-containing protein</fullName>
    </recommendedName>
</protein>
<feature type="domain" description="Mammalian cell entry C-terminal" evidence="1">
    <location>
        <begin position="1"/>
        <end position="38"/>
    </location>
</feature>
<proteinExistence type="predicted"/>
<evidence type="ECO:0000313" key="2">
    <source>
        <dbReference type="EMBL" id="BCI85188.1"/>
    </source>
</evidence>
<name>A0A7G1I9M6_MYCKA</name>
<organism evidence="2 3">
    <name type="scientific">Mycobacterium kansasii</name>
    <dbReference type="NCBI Taxonomy" id="1768"/>
    <lineage>
        <taxon>Bacteria</taxon>
        <taxon>Bacillati</taxon>
        <taxon>Actinomycetota</taxon>
        <taxon>Actinomycetes</taxon>
        <taxon>Mycobacteriales</taxon>
        <taxon>Mycobacteriaceae</taxon>
        <taxon>Mycobacterium</taxon>
    </lineage>
</organism>
<reference evidence="2 3" key="1">
    <citation type="submission" date="2020-07" db="EMBL/GenBank/DDBJ databases">
        <title>Mycobacterium kansasii (former subtype) with zoonotic potential isolated from diseased indoor pet cat, Japan.</title>
        <authorList>
            <person name="Fukano H."/>
            <person name="Terazono T."/>
            <person name="Hoshino Y."/>
        </authorList>
    </citation>
    <scope>NUCLEOTIDE SEQUENCE [LARGE SCALE GENOMIC DNA]</scope>
    <source>
        <strain evidence="2 3">Kuro-I</strain>
    </source>
</reference>
<sequence length="47" mass="4918">MLKGLDADKVNTITSAVIELLQGQGGALSDVLAETSAFRRPWANATS</sequence>
<dbReference type="AlphaFoldDB" id="A0A7G1I9M6"/>
<dbReference type="Pfam" id="PF11887">
    <property type="entry name" value="Mce4_CUP1"/>
    <property type="match status" value="1"/>
</dbReference>
<gene>
    <name evidence="2" type="ORF">NIIDMKKI_03940</name>
</gene>
<evidence type="ECO:0000259" key="1">
    <source>
        <dbReference type="Pfam" id="PF11887"/>
    </source>
</evidence>
<evidence type="ECO:0000313" key="3">
    <source>
        <dbReference type="Proteomes" id="UP000516380"/>
    </source>
</evidence>
<keyword evidence="3" id="KW-1185">Reference proteome</keyword>
<accession>A0A7G1I9M6</accession>
<dbReference type="InterPro" id="IPR024516">
    <property type="entry name" value="Mce_C"/>
</dbReference>
<dbReference type="EMBL" id="AP023343">
    <property type="protein sequence ID" value="BCI85188.1"/>
    <property type="molecule type" value="Genomic_DNA"/>
</dbReference>
<dbReference type="Proteomes" id="UP000516380">
    <property type="component" value="Chromosome"/>
</dbReference>